<sequence>MGETSGKAVQRETDPFQGHYGPLAVLLATLLHTLRVSAFNVTDASSATAIQRTYELTKYLEHQLSTLTVSYLTYLGPPFNDPDFTPPRPNNSASLPSAATRLDLWKGLDNRLRLSENHRAYSILLGALKGLAAGTLCPSLQRSLQHFCTGLHGLLVSIAGVMTSLGYPPPLPSGEDIPNFFTPRPGGLYRGGGHPSGFGRAFLTTPSLALADFHSRDSPFLNEKPVRFSERDARYLSLGAGVSQRDYPREYFPGKFLSRIPVTTGSAPPVEKPPTRNLTQFEGSSSPARRRQTLWGEGNGPYASYLVPETHTLSDFSRKMGGFWVLKELQTWLWRSAKDFNRLKKKLPIPRRRS</sequence>
<accession>A0A8X8BNK8</accession>
<dbReference type="Gene3D" id="1.20.1250.10">
    <property type="match status" value="2"/>
</dbReference>
<dbReference type="EMBL" id="JAATIS010003638">
    <property type="protein sequence ID" value="KAG2464698.1"/>
    <property type="molecule type" value="Genomic_DNA"/>
</dbReference>
<dbReference type="SUPFAM" id="SSF47266">
    <property type="entry name" value="4-helical cytokines"/>
    <property type="match status" value="1"/>
</dbReference>
<comment type="caution">
    <text evidence="7">The sequence shown here is derived from an EMBL/GenBank/DDBJ whole genome shotgun (WGS) entry which is preliminary data.</text>
</comment>
<evidence type="ECO:0000313" key="7">
    <source>
        <dbReference type="EMBL" id="KAG2464698.1"/>
    </source>
</evidence>
<evidence type="ECO:0000256" key="3">
    <source>
        <dbReference type="ARBA" id="ARBA00022514"/>
    </source>
</evidence>
<evidence type="ECO:0000256" key="2">
    <source>
        <dbReference type="ARBA" id="ARBA00007432"/>
    </source>
</evidence>
<keyword evidence="3" id="KW-0202">Cytokine</keyword>
<dbReference type="PANTHER" id="PTHR21353">
    <property type="match status" value="1"/>
</dbReference>
<dbReference type="Pfam" id="PF06875">
    <property type="entry name" value="PRF"/>
    <property type="match status" value="1"/>
</dbReference>
<organism evidence="7 8">
    <name type="scientific">Polypterus senegalus</name>
    <name type="common">Senegal bichir</name>
    <dbReference type="NCBI Taxonomy" id="55291"/>
    <lineage>
        <taxon>Eukaryota</taxon>
        <taxon>Metazoa</taxon>
        <taxon>Chordata</taxon>
        <taxon>Craniata</taxon>
        <taxon>Vertebrata</taxon>
        <taxon>Euteleostomi</taxon>
        <taxon>Actinopterygii</taxon>
        <taxon>Polypteriformes</taxon>
        <taxon>Polypteridae</taxon>
        <taxon>Polypterus</taxon>
    </lineage>
</organism>
<evidence type="ECO:0000256" key="4">
    <source>
        <dbReference type="ARBA" id="ARBA00022525"/>
    </source>
</evidence>
<dbReference type="InterPro" id="IPR010681">
    <property type="entry name" value="PRF/CT"/>
</dbReference>
<evidence type="ECO:0000256" key="6">
    <source>
        <dbReference type="SAM" id="SignalP"/>
    </source>
</evidence>
<keyword evidence="6" id="KW-0732">Signal</keyword>
<reference evidence="7 8" key="1">
    <citation type="journal article" date="2021" name="Cell">
        <title>Tracing the genetic footprints of vertebrate landing in non-teleost ray-finned fishes.</title>
        <authorList>
            <person name="Bi X."/>
            <person name="Wang K."/>
            <person name="Yang L."/>
            <person name="Pan H."/>
            <person name="Jiang H."/>
            <person name="Wei Q."/>
            <person name="Fang M."/>
            <person name="Yu H."/>
            <person name="Zhu C."/>
            <person name="Cai Y."/>
            <person name="He Y."/>
            <person name="Gan X."/>
            <person name="Zeng H."/>
            <person name="Yu D."/>
            <person name="Zhu Y."/>
            <person name="Jiang H."/>
            <person name="Qiu Q."/>
            <person name="Yang H."/>
            <person name="Zhang Y.E."/>
            <person name="Wang W."/>
            <person name="Zhu M."/>
            <person name="He S."/>
            <person name="Zhang G."/>
        </authorList>
    </citation>
    <scope>NUCLEOTIDE SEQUENCE [LARGE SCALE GENOMIC DNA]</scope>
    <source>
        <strain evidence="7">Bchr_013</strain>
    </source>
</reference>
<evidence type="ECO:0000256" key="1">
    <source>
        <dbReference type="ARBA" id="ARBA00004613"/>
    </source>
</evidence>
<dbReference type="AlphaFoldDB" id="A0A8X8BNK8"/>
<dbReference type="PANTHER" id="PTHR21353:SF7">
    <property type="entry name" value="CARDIOTROPHIN-LIKE CYTOKINE FACTOR 1"/>
    <property type="match status" value="1"/>
</dbReference>
<feature type="compositionally biased region" description="Polar residues" evidence="5">
    <location>
        <begin position="276"/>
        <end position="287"/>
    </location>
</feature>
<evidence type="ECO:0000256" key="5">
    <source>
        <dbReference type="SAM" id="MobiDB-lite"/>
    </source>
</evidence>
<comment type="similarity">
    <text evidence="2">Belongs to the IL-6 superfamily.</text>
</comment>
<gene>
    <name evidence="7" type="primary">Clcf1</name>
    <name evidence="7" type="ORF">GTO96_0003721</name>
</gene>
<comment type="subcellular location">
    <subcellularLocation>
        <location evidence="1">Secreted</location>
    </subcellularLocation>
</comment>
<feature type="non-terminal residue" evidence="7">
    <location>
        <position position="354"/>
    </location>
</feature>
<dbReference type="GO" id="GO:0005615">
    <property type="term" value="C:extracellular space"/>
    <property type="evidence" value="ECO:0007669"/>
    <property type="project" value="UniProtKB-KW"/>
</dbReference>
<protein>
    <submittedName>
        <fullName evidence="7">CLCF1 factor</fullName>
    </submittedName>
</protein>
<feature type="region of interest" description="Disordered" evidence="5">
    <location>
        <begin position="264"/>
        <end position="291"/>
    </location>
</feature>
<evidence type="ECO:0000313" key="8">
    <source>
        <dbReference type="Proteomes" id="UP000886611"/>
    </source>
</evidence>
<dbReference type="GO" id="GO:0007166">
    <property type="term" value="P:cell surface receptor signaling pathway"/>
    <property type="evidence" value="ECO:0007669"/>
    <property type="project" value="TreeGrafter"/>
</dbReference>
<feature type="signal peptide" evidence="6">
    <location>
        <begin position="1"/>
        <end position="38"/>
    </location>
</feature>
<proteinExistence type="inferred from homology"/>
<keyword evidence="4" id="KW-0964">Secreted</keyword>
<dbReference type="GO" id="GO:0005125">
    <property type="term" value="F:cytokine activity"/>
    <property type="evidence" value="ECO:0007669"/>
    <property type="project" value="UniProtKB-KW"/>
</dbReference>
<feature type="non-terminal residue" evidence="7">
    <location>
        <position position="1"/>
    </location>
</feature>
<keyword evidence="8" id="KW-1185">Reference proteome</keyword>
<dbReference type="Proteomes" id="UP000886611">
    <property type="component" value="Unassembled WGS sequence"/>
</dbReference>
<name>A0A8X8BNK8_POLSE</name>
<dbReference type="InterPro" id="IPR009079">
    <property type="entry name" value="4_helix_cytokine-like_core"/>
</dbReference>
<feature type="chain" id="PRO_5036487164" evidence="6">
    <location>
        <begin position="39"/>
        <end position="354"/>
    </location>
</feature>